<dbReference type="SUPFAM" id="SSF47473">
    <property type="entry name" value="EF-hand"/>
    <property type="match status" value="1"/>
</dbReference>
<dbReference type="InterPro" id="IPR011992">
    <property type="entry name" value="EF-hand-dom_pair"/>
</dbReference>
<feature type="domain" description="EF-hand" evidence="1">
    <location>
        <begin position="371"/>
        <end position="406"/>
    </location>
</feature>
<dbReference type="Pfam" id="PF13499">
    <property type="entry name" value="EF-hand_7"/>
    <property type="match status" value="1"/>
</dbReference>
<feature type="domain" description="EF-hand" evidence="1">
    <location>
        <begin position="12"/>
        <end position="47"/>
    </location>
</feature>
<accession>A0A078AYE6</accession>
<dbReference type="PROSITE" id="PS50222">
    <property type="entry name" value="EF_HAND_2"/>
    <property type="match status" value="3"/>
</dbReference>
<sequence length="543" mass="64158">MSQEQDVVRAQSKLKKFREICEDLDQQKDGYVSTKVFVNVLQNMKEGRKLNETDIQWMQNNSSIKGKVNYKHGLSRQVPESKSYAHLQKSEYQTKQDHRKMQQNMMRSDLESFQHPNDSLIEHFYRKNQIEYPEYQYTGKGTFSTKNDQICSISAEPKRSKSSGKHYVGQRNLWMSSNGFKHSFYNRDSNTSDNLYNSDVSTIEKQMQNKLSYTVGCFKDQVPKFDLRRLYHLRQYLLTQQNKNHYVQNSDQLLNKMKKIIKNDIAYNLIEKLMNQGDTLNVQNLNALIGRLEDSSYYRSYSRDQKYIGSIKQRNKLDSNLSGKIQYIHHMFDQKFKSFHQAFQYFDLSKKGYFTSAEWLKGLRELGQDCLFENEIQGIFSYLDKSQTGQVSIEQFKDVLYYQRNLNINNDYNSTPKINNQQSTASNLTSKLNSSSFEVNNKINKQDFISSDAKSFKTRGLKIKQYLQSNGQVYGKKAERSESIDKIINYEHNRTFCENLMSRQKLYQNRNDSIKKDLYGYSEYKLNKAFEIRSYSNSHKLYQ</sequence>
<name>A0A078AYE6_STYLE</name>
<organism evidence="2 3">
    <name type="scientific">Stylonychia lemnae</name>
    <name type="common">Ciliate</name>
    <dbReference type="NCBI Taxonomy" id="5949"/>
    <lineage>
        <taxon>Eukaryota</taxon>
        <taxon>Sar</taxon>
        <taxon>Alveolata</taxon>
        <taxon>Ciliophora</taxon>
        <taxon>Intramacronucleata</taxon>
        <taxon>Spirotrichea</taxon>
        <taxon>Stichotrichia</taxon>
        <taxon>Sporadotrichida</taxon>
        <taxon>Oxytrichidae</taxon>
        <taxon>Stylonychinae</taxon>
        <taxon>Stylonychia</taxon>
    </lineage>
</organism>
<dbReference type="SMART" id="SM00054">
    <property type="entry name" value="EFh"/>
    <property type="match status" value="3"/>
</dbReference>
<gene>
    <name evidence="2" type="primary">Contig16047.g17097</name>
    <name evidence="2" type="ORF">STYLEM_16259</name>
</gene>
<evidence type="ECO:0000313" key="3">
    <source>
        <dbReference type="Proteomes" id="UP000039865"/>
    </source>
</evidence>
<feature type="domain" description="EF-hand" evidence="1">
    <location>
        <begin position="334"/>
        <end position="369"/>
    </location>
</feature>
<dbReference type="InParanoid" id="A0A078AYE6"/>
<dbReference type="InterPro" id="IPR002048">
    <property type="entry name" value="EF_hand_dom"/>
</dbReference>
<dbReference type="OrthoDB" id="286637at2759"/>
<dbReference type="Gene3D" id="1.10.238.10">
    <property type="entry name" value="EF-hand"/>
    <property type="match status" value="1"/>
</dbReference>
<dbReference type="GO" id="GO:0005509">
    <property type="term" value="F:calcium ion binding"/>
    <property type="evidence" value="ECO:0007669"/>
    <property type="project" value="InterPro"/>
</dbReference>
<dbReference type="EMBL" id="CCKQ01015337">
    <property type="protein sequence ID" value="CDW87156.1"/>
    <property type="molecule type" value="Genomic_DNA"/>
</dbReference>
<protein>
    <recommendedName>
        <fullName evidence="1">EF-hand domain-containing protein</fullName>
    </recommendedName>
</protein>
<dbReference type="Proteomes" id="UP000039865">
    <property type="component" value="Unassembled WGS sequence"/>
</dbReference>
<dbReference type="AlphaFoldDB" id="A0A078AYE6"/>
<proteinExistence type="predicted"/>
<evidence type="ECO:0000259" key="1">
    <source>
        <dbReference type="PROSITE" id="PS50222"/>
    </source>
</evidence>
<evidence type="ECO:0000313" key="2">
    <source>
        <dbReference type="EMBL" id="CDW87156.1"/>
    </source>
</evidence>
<reference evidence="2 3" key="1">
    <citation type="submission" date="2014-06" db="EMBL/GenBank/DDBJ databases">
        <authorList>
            <person name="Swart Estienne"/>
        </authorList>
    </citation>
    <scope>NUCLEOTIDE SEQUENCE [LARGE SCALE GENOMIC DNA]</scope>
    <source>
        <strain evidence="2 3">130c</strain>
    </source>
</reference>
<keyword evidence="3" id="KW-1185">Reference proteome</keyword>